<keyword evidence="1" id="KW-0472">Membrane</keyword>
<keyword evidence="1" id="KW-1133">Transmembrane helix</keyword>
<dbReference type="Proteomes" id="UP000244013">
    <property type="component" value="Unassembled WGS sequence"/>
</dbReference>
<comment type="caution">
    <text evidence="2">The sequence shown here is derived from an EMBL/GenBank/DDBJ whole genome shotgun (WGS) entry which is preliminary data.</text>
</comment>
<name>A0A2T5TXI3_9SPHN</name>
<dbReference type="Pfam" id="PF04956">
    <property type="entry name" value="TrbC"/>
    <property type="match status" value="1"/>
</dbReference>
<evidence type="ECO:0000256" key="1">
    <source>
        <dbReference type="SAM" id="Phobius"/>
    </source>
</evidence>
<dbReference type="InterPro" id="IPR007039">
    <property type="entry name" value="TrbC/VirB2"/>
</dbReference>
<dbReference type="RefSeq" id="WP_107955845.1">
    <property type="nucleotide sequence ID" value="NZ_QAYE01000013.1"/>
</dbReference>
<dbReference type="OrthoDB" id="7478319at2"/>
<feature type="transmembrane region" description="Helical" evidence="1">
    <location>
        <begin position="53"/>
        <end position="73"/>
    </location>
</feature>
<dbReference type="GeneID" id="91007670"/>
<gene>
    <name evidence="2" type="ORF">C8J25_11316</name>
</gene>
<sequence>MKFTQPMGRMMSDRRARQIMGIAGVVVLVAIAQPALAQSGGTSIETGLGTIKTWMTTVASVVGVIAVMAVGYAKLTGRMDWGKAVTVLIGIGIIFSAATIVGWMGGSA</sequence>
<organism evidence="2 3">
    <name type="scientific">Sphingomonas faeni</name>
    <dbReference type="NCBI Taxonomy" id="185950"/>
    <lineage>
        <taxon>Bacteria</taxon>
        <taxon>Pseudomonadati</taxon>
        <taxon>Pseudomonadota</taxon>
        <taxon>Alphaproteobacteria</taxon>
        <taxon>Sphingomonadales</taxon>
        <taxon>Sphingomonadaceae</taxon>
        <taxon>Sphingomonas</taxon>
    </lineage>
</organism>
<feature type="transmembrane region" description="Helical" evidence="1">
    <location>
        <begin position="85"/>
        <end position="105"/>
    </location>
</feature>
<evidence type="ECO:0000313" key="2">
    <source>
        <dbReference type="EMBL" id="PTW43953.1"/>
    </source>
</evidence>
<proteinExistence type="predicted"/>
<evidence type="ECO:0000313" key="3">
    <source>
        <dbReference type="Proteomes" id="UP000244013"/>
    </source>
</evidence>
<dbReference type="AlphaFoldDB" id="A0A2T5TXI3"/>
<keyword evidence="1" id="KW-0812">Transmembrane</keyword>
<reference evidence="2 3" key="1">
    <citation type="submission" date="2018-04" db="EMBL/GenBank/DDBJ databases">
        <title>Genomic Encyclopedia of Type Strains, Phase III (KMG-III): the genomes of soil and plant-associated and newly described type strains.</title>
        <authorList>
            <person name="Whitman W."/>
        </authorList>
    </citation>
    <scope>NUCLEOTIDE SEQUENCE [LARGE SCALE GENOMIC DNA]</scope>
    <source>
        <strain evidence="2 3">MA-olki</strain>
    </source>
</reference>
<dbReference type="EMBL" id="QAYE01000013">
    <property type="protein sequence ID" value="PTW43953.1"/>
    <property type="molecule type" value="Genomic_DNA"/>
</dbReference>
<accession>A0A2T5TXI3</accession>
<protein>
    <submittedName>
        <fullName evidence="2">Type IV secretion system protein VirB2</fullName>
    </submittedName>
</protein>